<protein>
    <submittedName>
        <fullName evidence="2">Uncharacterized protein</fullName>
    </submittedName>
</protein>
<keyword evidence="3" id="KW-1185">Reference proteome</keyword>
<feature type="transmembrane region" description="Helical" evidence="1">
    <location>
        <begin position="20"/>
        <end position="41"/>
    </location>
</feature>
<evidence type="ECO:0000313" key="3">
    <source>
        <dbReference type="Proteomes" id="UP000258016"/>
    </source>
</evidence>
<dbReference type="RefSeq" id="WP_054136095.1">
    <property type="nucleotide sequence ID" value="NZ_CBDIRB010000001.1"/>
</dbReference>
<evidence type="ECO:0000313" key="2">
    <source>
        <dbReference type="EMBL" id="ASR51991.1"/>
    </source>
</evidence>
<dbReference type="EMBL" id="CP020083">
    <property type="protein sequence ID" value="ASR51991.1"/>
    <property type="molecule type" value="Genomic_DNA"/>
</dbReference>
<dbReference type="Proteomes" id="UP000258016">
    <property type="component" value="Chromosome"/>
</dbReference>
<name>A0ABN5B596_9SPHN</name>
<keyword evidence="1" id="KW-0472">Membrane</keyword>
<organism evidence="2 3">
    <name type="scientific">Blastomonas fulva</name>
    <dbReference type="NCBI Taxonomy" id="1550728"/>
    <lineage>
        <taxon>Bacteria</taxon>
        <taxon>Pseudomonadati</taxon>
        <taxon>Pseudomonadota</taxon>
        <taxon>Alphaproteobacteria</taxon>
        <taxon>Sphingomonadales</taxon>
        <taxon>Sphingomonadaceae</taxon>
        <taxon>Blastomonas</taxon>
    </lineage>
</organism>
<sequence length="66" mass="6994">MRYANQSNDQPAQEDSVFKSTLVTTVAALMLVTTLFVTAFASIEAAASPARPAVDAGKMVSVRYLA</sequence>
<keyword evidence="1" id="KW-1133">Transmembrane helix</keyword>
<evidence type="ECO:0000256" key="1">
    <source>
        <dbReference type="SAM" id="Phobius"/>
    </source>
</evidence>
<reference evidence="2 3" key="1">
    <citation type="submission" date="2017-03" db="EMBL/GenBank/DDBJ databases">
        <title>Complete genome sequence of Blastomonas fulva degrading microcsystin LR.</title>
        <authorList>
            <person name="Lee H.-g."/>
            <person name="Jin L."/>
            <person name="oh H.-M."/>
        </authorList>
    </citation>
    <scope>NUCLEOTIDE SEQUENCE [LARGE SCALE GENOMIC DNA]</scope>
    <source>
        <strain evidence="2 3">T2</strain>
    </source>
</reference>
<accession>A0ABN5B596</accession>
<gene>
    <name evidence="2" type="ORF">B5J99_11405</name>
</gene>
<keyword evidence="1" id="KW-0812">Transmembrane</keyword>
<proteinExistence type="predicted"/>